<dbReference type="Proteomes" id="UP000569914">
    <property type="component" value="Unassembled WGS sequence"/>
</dbReference>
<evidence type="ECO:0000313" key="2">
    <source>
        <dbReference type="EMBL" id="NYE73700.1"/>
    </source>
</evidence>
<comment type="caution">
    <text evidence="2">The sequence shown here is derived from an EMBL/GenBank/DDBJ whole genome shotgun (WGS) entry which is preliminary data.</text>
</comment>
<reference evidence="2 3" key="1">
    <citation type="submission" date="2020-07" db="EMBL/GenBank/DDBJ databases">
        <title>Sequencing the genomes of 1000 actinobacteria strains.</title>
        <authorList>
            <person name="Klenk H.-P."/>
        </authorList>
    </citation>
    <scope>NUCLEOTIDE SEQUENCE [LARGE SCALE GENOMIC DNA]</scope>
    <source>
        <strain evidence="2 3">DSM 22083</strain>
    </source>
</reference>
<keyword evidence="3" id="KW-1185">Reference proteome</keyword>
<proteinExistence type="predicted"/>
<keyword evidence="1" id="KW-1133">Transmembrane helix</keyword>
<keyword evidence="1" id="KW-0472">Membrane</keyword>
<evidence type="ECO:0000313" key="3">
    <source>
        <dbReference type="Proteomes" id="UP000569914"/>
    </source>
</evidence>
<evidence type="ECO:0008006" key="4">
    <source>
        <dbReference type="Google" id="ProtNLM"/>
    </source>
</evidence>
<dbReference type="AlphaFoldDB" id="A0A7Y9IBG3"/>
<protein>
    <recommendedName>
        <fullName evidence="4">DUF4190 domain-containing protein</fullName>
    </recommendedName>
</protein>
<organism evidence="2 3">
    <name type="scientific">Microlunatus parietis</name>
    <dbReference type="NCBI Taxonomy" id="682979"/>
    <lineage>
        <taxon>Bacteria</taxon>
        <taxon>Bacillati</taxon>
        <taxon>Actinomycetota</taxon>
        <taxon>Actinomycetes</taxon>
        <taxon>Propionibacteriales</taxon>
        <taxon>Propionibacteriaceae</taxon>
        <taxon>Microlunatus</taxon>
    </lineage>
</organism>
<accession>A0A7Y9IBG3</accession>
<evidence type="ECO:0000256" key="1">
    <source>
        <dbReference type="SAM" id="Phobius"/>
    </source>
</evidence>
<dbReference type="EMBL" id="JACCBU010000001">
    <property type="protein sequence ID" value="NYE73700.1"/>
    <property type="molecule type" value="Genomic_DNA"/>
</dbReference>
<dbReference type="RefSeq" id="WP_179755390.1">
    <property type="nucleotide sequence ID" value="NZ_JACCBU010000001.1"/>
</dbReference>
<feature type="transmembrane region" description="Helical" evidence="1">
    <location>
        <begin position="45"/>
        <end position="65"/>
    </location>
</feature>
<feature type="transmembrane region" description="Helical" evidence="1">
    <location>
        <begin position="98"/>
        <end position="123"/>
    </location>
</feature>
<gene>
    <name evidence="2" type="ORF">BKA15_005029</name>
</gene>
<sequence>MSQPQYHQPYGYGQPNPYPPHQPSYPQQPYPYGYPLPEHPQGTTILVLGIVGFFVFPCGIVAWYLGHKAMREIQAGGVRYGNESNVNIGKILGMVTTILGMVGVAVVIAYFIVYIVLIAGMMASVAAY</sequence>
<name>A0A7Y9IBG3_9ACTN</name>
<keyword evidence="1" id="KW-0812">Transmembrane</keyword>